<keyword evidence="2" id="KW-1185">Reference proteome</keyword>
<proteinExistence type="predicted"/>
<sequence>MYITGLQQPLFIVVNVRKVSRASHLFWEANSAHPSEAFLCTIVHSRQHATNNVNTTDGLTYITTSEVLNNGRLTSAFFSFWPLKQLHPLCLSLLSQESSITDTGTAPQRRNYTSPLSKYALKGVHTMVIRRIFRCRLNSQNMRNSTGKMEYLK</sequence>
<name>A0A4Z2C6K4_9TELE</name>
<comment type="caution">
    <text evidence="1">The sequence shown here is derived from an EMBL/GenBank/DDBJ whole genome shotgun (WGS) entry which is preliminary data.</text>
</comment>
<dbReference type="AlphaFoldDB" id="A0A4Z2C6K4"/>
<dbReference type="Proteomes" id="UP000516260">
    <property type="component" value="Chromosome 13"/>
</dbReference>
<protein>
    <submittedName>
        <fullName evidence="1">Uncharacterized protein</fullName>
    </submittedName>
</protein>
<evidence type="ECO:0000313" key="1">
    <source>
        <dbReference type="EMBL" id="TNM99834.1"/>
    </source>
</evidence>
<dbReference type="EMBL" id="SWLE01000005">
    <property type="protein sequence ID" value="TNM99834.1"/>
    <property type="molecule type" value="Genomic_DNA"/>
</dbReference>
<evidence type="ECO:0000313" key="2">
    <source>
        <dbReference type="Proteomes" id="UP000516260"/>
    </source>
</evidence>
<organism evidence="1 2">
    <name type="scientific">Takifugu bimaculatus</name>
    <dbReference type="NCBI Taxonomy" id="433685"/>
    <lineage>
        <taxon>Eukaryota</taxon>
        <taxon>Metazoa</taxon>
        <taxon>Chordata</taxon>
        <taxon>Craniata</taxon>
        <taxon>Vertebrata</taxon>
        <taxon>Euteleostomi</taxon>
        <taxon>Actinopterygii</taxon>
        <taxon>Neopterygii</taxon>
        <taxon>Teleostei</taxon>
        <taxon>Neoteleostei</taxon>
        <taxon>Acanthomorphata</taxon>
        <taxon>Eupercaria</taxon>
        <taxon>Tetraodontiformes</taxon>
        <taxon>Tetradontoidea</taxon>
        <taxon>Tetraodontidae</taxon>
        <taxon>Takifugu</taxon>
    </lineage>
</organism>
<accession>A0A4Z2C6K4</accession>
<gene>
    <name evidence="1" type="ORF">fugu_012867</name>
</gene>
<reference evidence="1 2" key="1">
    <citation type="submission" date="2019-04" db="EMBL/GenBank/DDBJ databases">
        <title>The sequence and de novo assembly of Takifugu bimaculatus genome using PacBio and Hi-C technologies.</title>
        <authorList>
            <person name="Xu P."/>
            <person name="Liu B."/>
            <person name="Zhou Z."/>
        </authorList>
    </citation>
    <scope>NUCLEOTIDE SEQUENCE [LARGE SCALE GENOMIC DNA]</scope>
    <source>
        <strain evidence="1">TB-2018</strain>
        <tissue evidence="1">Muscle</tissue>
    </source>
</reference>